<dbReference type="InterPro" id="IPR018357">
    <property type="entry name" value="Hexapep_transf_CS"/>
</dbReference>
<evidence type="ECO:0000313" key="5">
    <source>
        <dbReference type="Proteomes" id="UP000281343"/>
    </source>
</evidence>
<gene>
    <name evidence="4" type="ORF">D9R08_01715</name>
</gene>
<dbReference type="SUPFAM" id="SSF51161">
    <property type="entry name" value="Trimeric LpxA-like enzymes"/>
    <property type="match status" value="1"/>
</dbReference>
<dbReference type="NCBIfam" id="TIGR03308">
    <property type="entry name" value="phn_thr-fam"/>
    <property type="match status" value="1"/>
</dbReference>
<evidence type="ECO:0000256" key="3">
    <source>
        <dbReference type="ARBA" id="ARBA00022737"/>
    </source>
</evidence>
<dbReference type="InterPro" id="IPR017694">
    <property type="entry name" value="Phosphonate_tfrase_rpt"/>
</dbReference>
<name>A0A3L9YBV6_9RHOB</name>
<organism evidence="4 5">
    <name type="scientific">Rhodophyticola porphyridii</name>
    <dbReference type="NCBI Taxonomy" id="1852017"/>
    <lineage>
        <taxon>Bacteria</taxon>
        <taxon>Pseudomonadati</taxon>
        <taxon>Pseudomonadota</taxon>
        <taxon>Alphaproteobacteria</taxon>
        <taxon>Rhodobacterales</taxon>
        <taxon>Roseobacteraceae</taxon>
        <taxon>Rhodophyticola</taxon>
    </lineage>
</organism>
<sequence length="208" mass="23165">MDQTRLSPSPSIHPEAEVADDVTLGRWTEVGRRTRIKASEMGDYSYITEDGHVVWTTIGKFCSIANGARINPGNHPTWRVCQHHAIYRAEAYGLGEDDTEFFEWRKDNWVTLGHDIWIGHGVTVTAGVAIGTGAVIGAGAVVTRDVPPYTIMGGVPAREIRPRFSRSQGEALMEIAWWDWSHDQLRDGLPDFRALDIDAFIEKYGPCA</sequence>
<dbReference type="Proteomes" id="UP000281343">
    <property type="component" value="Unassembled WGS sequence"/>
</dbReference>
<dbReference type="RefSeq" id="WP_121896263.1">
    <property type="nucleotide sequence ID" value="NZ_RCNT01000001.1"/>
</dbReference>
<dbReference type="InterPro" id="IPR011004">
    <property type="entry name" value="Trimer_LpxA-like_sf"/>
</dbReference>
<keyword evidence="3" id="KW-0677">Repeat</keyword>
<accession>A0A3L9YBV6</accession>
<dbReference type="CDD" id="cd03349">
    <property type="entry name" value="LbH_XAT"/>
    <property type="match status" value="1"/>
</dbReference>
<dbReference type="EMBL" id="RCNT01000001">
    <property type="protein sequence ID" value="RMA43673.1"/>
    <property type="molecule type" value="Genomic_DNA"/>
</dbReference>
<evidence type="ECO:0000313" key="4">
    <source>
        <dbReference type="EMBL" id="RMA43673.1"/>
    </source>
</evidence>
<dbReference type="AlphaFoldDB" id="A0A3L9YBV6"/>
<keyword evidence="2 4" id="KW-0808">Transferase</keyword>
<dbReference type="GO" id="GO:0016740">
    <property type="term" value="F:transferase activity"/>
    <property type="evidence" value="ECO:0007669"/>
    <property type="project" value="UniProtKB-KW"/>
</dbReference>
<dbReference type="PANTHER" id="PTHR43300">
    <property type="entry name" value="ACETYLTRANSFERASE"/>
    <property type="match status" value="1"/>
</dbReference>
<protein>
    <submittedName>
        <fullName evidence="4">Chloramphenicol acetyltransferase</fullName>
    </submittedName>
</protein>
<comment type="similarity">
    <text evidence="1">Belongs to the transferase hexapeptide repeat family.</text>
</comment>
<evidence type="ECO:0000256" key="2">
    <source>
        <dbReference type="ARBA" id="ARBA00022679"/>
    </source>
</evidence>
<comment type="caution">
    <text evidence="4">The sequence shown here is derived from an EMBL/GenBank/DDBJ whole genome shotgun (WGS) entry which is preliminary data.</text>
</comment>
<reference evidence="4 5" key="1">
    <citation type="submission" date="2018-10" db="EMBL/GenBank/DDBJ databases">
        <authorList>
            <person name="Jung H.S."/>
            <person name="Jeon C.O."/>
        </authorList>
    </citation>
    <scope>NUCLEOTIDE SEQUENCE [LARGE SCALE GENOMIC DNA]</scope>
    <source>
        <strain evidence="4 5">MA-7-27</strain>
    </source>
</reference>
<dbReference type="OrthoDB" id="9815592at2"/>
<dbReference type="PANTHER" id="PTHR43300:SF11">
    <property type="entry name" value="ACETYLTRANSFERASE RV3034C-RELATED"/>
    <property type="match status" value="1"/>
</dbReference>
<dbReference type="Gene3D" id="2.160.10.10">
    <property type="entry name" value="Hexapeptide repeat proteins"/>
    <property type="match status" value="1"/>
</dbReference>
<proteinExistence type="inferred from homology"/>
<evidence type="ECO:0000256" key="1">
    <source>
        <dbReference type="ARBA" id="ARBA00007274"/>
    </source>
</evidence>
<dbReference type="InterPro" id="IPR050179">
    <property type="entry name" value="Trans_hexapeptide_repeat"/>
</dbReference>
<keyword evidence="5" id="KW-1185">Reference proteome</keyword>
<dbReference type="PROSITE" id="PS00101">
    <property type="entry name" value="HEXAPEP_TRANSFERASES"/>
    <property type="match status" value="1"/>
</dbReference>